<dbReference type="Pfam" id="PF04252">
    <property type="entry name" value="SFM1-like"/>
    <property type="match status" value="1"/>
</dbReference>
<proteinExistence type="predicted"/>
<sequence>MNSIVTYFSMINVTGAPTASPVLLVQRIMRSSQQELEDSRNPRSASQSRTKSATKSNGFDTRYCLVSEFPFVSLNERRDTCSGIRKMSQTLSETTPKTFVVEHLDPELGPWSALEYGCIAKESNEAGARFVLTSVPESLRLPAELAALDSLHVEHRSVEQVFDRQKSRICLLDPAATSELSPEDGNAFDVFLFGGILDRTSELRKKGYTGRRLGPKQMTTDTAVRVTRMVVEGKSISKSLLQHTVRLQTAI</sequence>
<dbReference type="Proteomes" id="UP001219355">
    <property type="component" value="Chromosome 1"/>
</dbReference>
<name>A0AAF0DBV4_9EURO</name>
<evidence type="ECO:0000256" key="1">
    <source>
        <dbReference type="SAM" id="MobiDB-lite"/>
    </source>
</evidence>
<dbReference type="CDD" id="cd18090">
    <property type="entry name" value="Arginine_MT_Sfm1"/>
    <property type="match status" value="1"/>
</dbReference>
<evidence type="ECO:0000313" key="3">
    <source>
        <dbReference type="Proteomes" id="UP001219355"/>
    </source>
</evidence>
<dbReference type="AlphaFoldDB" id="A0AAF0DBV4"/>
<organism evidence="2 3">
    <name type="scientific">Emydomyces testavorans</name>
    <dbReference type="NCBI Taxonomy" id="2070801"/>
    <lineage>
        <taxon>Eukaryota</taxon>
        <taxon>Fungi</taxon>
        <taxon>Dikarya</taxon>
        <taxon>Ascomycota</taxon>
        <taxon>Pezizomycotina</taxon>
        <taxon>Eurotiomycetes</taxon>
        <taxon>Eurotiomycetidae</taxon>
        <taxon>Onygenales</taxon>
        <taxon>Nannizziopsiaceae</taxon>
        <taxon>Emydomyces</taxon>
    </lineage>
</organism>
<keyword evidence="3" id="KW-1185">Reference proteome</keyword>
<feature type="compositionally biased region" description="Polar residues" evidence="1">
    <location>
        <begin position="42"/>
        <end position="55"/>
    </location>
</feature>
<protein>
    <submittedName>
        <fullName evidence="2">Uncharacterized protein</fullName>
    </submittedName>
</protein>
<accession>A0AAF0DBV4</accession>
<dbReference type="InterPro" id="IPR007364">
    <property type="entry name" value="SFM1-like"/>
</dbReference>
<dbReference type="GO" id="GO:0035241">
    <property type="term" value="F:protein-arginine omega-N monomethyltransferase activity"/>
    <property type="evidence" value="ECO:0007669"/>
    <property type="project" value="TreeGrafter"/>
</dbReference>
<dbReference type="PANTHER" id="PTHR35517:SF1">
    <property type="entry name" value="PROTEIN ARGININE N-METHYLTRANSFERASE SFM1"/>
    <property type="match status" value="1"/>
</dbReference>
<gene>
    <name evidence="2" type="ORF">PRK78_001085</name>
</gene>
<reference evidence="2" key="1">
    <citation type="submission" date="2023-03" db="EMBL/GenBank/DDBJ databases">
        <title>Emydomyces testavorans Genome Sequence.</title>
        <authorList>
            <person name="Hoyer L."/>
        </authorList>
    </citation>
    <scope>NUCLEOTIDE SEQUENCE</scope>
    <source>
        <strain evidence="2">16-2883</strain>
    </source>
</reference>
<feature type="region of interest" description="Disordered" evidence="1">
    <location>
        <begin position="33"/>
        <end position="55"/>
    </location>
</feature>
<dbReference type="PANTHER" id="PTHR35517">
    <property type="entry name" value="PROTEIN ARGININE N-METHYLTRANSFERASE SFM1"/>
    <property type="match status" value="1"/>
</dbReference>
<evidence type="ECO:0000313" key="2">
    <source>
        <dbReference type="EMBL" id="WEW55652.1"/>
    </source>
</evidence>
<dbReference type="EMBL" id="CP120627">
    <property type="protein sequence ID" value="WEW55652.1"/>
    <property type="molecule type" value="Genomic_DNA"/>
</dbReference>